<dbReference type="PANTHER" id="PTHR30093:SF2">
    <property type="entry name" value="TYPE II SECRETION SYSTEM PROTEIN H"/>
    <property type="match status" value="1"/>
</dbReference>
<evidence type="ECO:0000256" key="1">
    <source>
        <dbReference type="SAM" id="Phobius"/>
    </source>
</evidence>
<dbReference type="Proteomes" id="UP000576225">
    <property type="component" value="Unassembled WGS sequence"/>
</dbReference>
<dbReference type="AlphaFoldDB" id="A0A848B5Y5"/>
<protein>
    <submittedName>
        <fullName evidence="3">Type II secretion system protein</fullName>
    </submittedName>
</protein>
<feature type="domain" description="DUF1559" evidence="2">
    <location>
        <begin position="51"/>
        <end position="91"/>
    </location>
</feature>
<keyword evidence="1" id="KW-1133">Transmembrane helix</keyword>
<dbReference type="Gene3D" id="3.30.700.10">
    <property type="entry name" value="Glycoprotein, Type 4 Pilin"/>
    <property type="match status" value="1"/>
</dbReference>
<reference evidence="3 4" key="1">
    <citation type="submission" date="2020-04" db="EMBL/GenBank/DDBJ databases">
        <authorList>
            <person name="Hitch T.C.A."/>
            <person name="Wylensek D."/>
            <person name="Clavel T."/>
        </authorList>
    </citation>
    <scope>NUCLEOTIDE SEQUENCE [LARGE SCALE GENOMIC DNA]</scope>
    <source>
        <strain evidence="3 4">COR2-253-APC-1A</strain>
    </source>
</reference>
<dbReference type="RefSeq" id="WP_168964027.1">
    <property type="nucleotide sequence ID" value="NZ_JABAEW010000076.1"/>
</dbReference>
<dbReference type="InterPro" id="IPR011453">
    <property type="entry name" value="DUF1559"/>
</dbReference>
<organism evidence="3 4">
    <name type="scientific">Victivallis vadensis</name>
    <dbReference type="NCBI Taxonomy" id="172901"/>
    <lineage>
        <taxon>Bacteria</taxon>
        <taxon>Pseudomonadati</taxon>
        <taxon>Lentisphaerota</taxon>
        <taxon>Lentisphaeria</taxon>
        <taxon>Victivallales</taxon>
        <taxon>Victivallaceae</taxon>
        <taxon>Victivallis</taxon>
    </lineage>
</organism>
<keyword evidence="1" id="KW-0812">Transmembrane</keyword>
<feature type="transmembrane region" description="Helical" evidence="1">
    <location>
        <begin position="26"/>
        <end position="49"/>
    </location>
</feature>
<dbReference type="InterPro" id="IPR045584">
    <property type="entry name" value="Pilin-like"/>
</dbReference>
<dbReference type="InterPro" id="IPR012902">
    <property type="entry name" value="N_methyl_site"/>
</dbReference>
<accession>A0A848B5Y5</accession>
<dbReference type="PANTHER" id="PTHR30093">
    <property type="entry name" value="GENERAL SECRETION PATHWAY PROTEIN G"/>
    <property type="match status" value="1"/>
</dbReference>
<dbReference type="NCBIfam" id="TIGR02532">
    <property type="entry name" value="IV_pilin_GFxxxE"/>
    <property type="match status" value="1"/>
</dbReference>
<sequence>MKPNKSSSTFRNNDAAPFFLRSYFKFTLIELLIVIAIIAVLAAMLLPALNKAREKARAITCVNQTKQILTAGMVYSGDYADHFPLGYGVDANYFRLLKENKYTQAKVMRCPSSLADKYHGNDVGRPTDEDLLLSYEVNWFVAGSDGLGSRNKKNKLRAQVRQPSQTIEFRESRYDGAGSHYLDGIESNWYFIEKGDMNVRNWAPRRHSGAGSVGWVDGHAVLWQPQLFEWWHASGVNNYLLF</sequence>
<evidence type="ECO:0000313" key="4">
    <source>
        <dbReference type="Proteomes" id="UP000576225"/>
    </source>
</evidence>
<name>A0A848B5Y5_9BACT</name>
<evidence type="ECO:0000313" key="3">
    <source>
        <dbReference type="EMBL" id="NMD89079.1"/>
    </source>
</evidence>
<comment type="caution">
    <text evidence="3">The sequence shown here is derived from an EMBL/GenBank/DDBJ whole genome shotgun (WGS) entry which is preliminary data.</text>
</comment>
<gene>
    <name evidence="3" type="ORF">HF882_21065</name>
</gene>
<keyword evidence="1" id="KW-0472">Membrane</keyword>
<dbReference type="EMBL" id="JABAEW010000076">
    <property type="protein sequence ID" value="NMD89079.1"/>
    <property type="molecule type" value="Genomic_DNA"/>
</dbReference>
<evidence type="ECO:0000259" key="2">
    <source>
        <dbReference type="Pfam" id="PF07596"/>
    </source>
</evidence>
<dbReference type="SUPFAM" id="SSF54523">
    <property type="entry name" value="Pili subunits"/>
    <property type="match status" value="1"/>
</dbReference>
<dbReference type="Pfam" id="PF07596">
    <property type="entry name" value="SBP_bac_10"/>
    <property type="match status" value="1"/>
</dbReference>
<proteinExistence type="predicted"/>